<dbReference type="EMBL" id="BAEQ01000025">
    <property type="protein sequence ID" value="GAC28552.1"/>
    <property type="molecule type" value="Genomic_DNA"/>
</dbReference>
<sequence length="264" mass="30502">MQNDELIRLLKTPLGLTEDAIVYPLSGGAINRSYYLNDDSKEFMVKEFQGESSLCIDRQERFELQLSLFNKHLAPKPIYLSVDTGIYVEQWIKQHTSQMLLVFDDRHIHTLATALTRVHKSNIKAKLVDLPKEWHQYLTTLVNPSLCLVDEITKETEKWIRGRELASHDQVFCHNDLVWAHLCVPTKLILDWEYAGIGNRYFDILSCAKVNNLNTQQHDLLLTTYAKKNNIPINVVYDGCSQQASFMELTYQLWHQAVGIAPKI</sequence>
<dbReference type="Gene3D" id="3.30.200.20">
    <property type="entry name" value="Phosphorylase Kinase, domain 1"/>
    <property type="match status" value="1"/>
</dbReference>
<proteinExistence type="predicted"/>
<name>K6ZDY5_9ALTE</name>
<reference evidence="3" key="1">
    <citation type="journal article" date="2014" name="Environ. Microbiol.">
        <title>Comparative genomics of the marine bacterial genus Glaciecola reveals the high degree of genomic diversity and genomic characteristic for cold adaptation.</title>
        <authorList>
            <person name="Qin Q.L."/>
            <person name="Xie B.B."/>
            <person name="Yu Y."/>
            <person name="Shu Y.L."/>
            <person name="Rong J.C."/>
            <person name="Zhang Y.J."/>
            <person name="Zhao D.L."/>
            <person name="Chen X.L."/>
            <person name="Zhang X.Y."/>
            <person name="Chen B."/>
            <person name="Zhou B.C."/>
            <person name="Zhang Y.Z."/>
        </authorList>
    </citation>
    <scope>NUCLEOTIDE SEQUENCE [LARGE SCALE GENOMIC DNA]</scope>
    <source>
        <strain evidence="3">ACAM 615</strain>
    </source>
</reference>
<dbReference type="Proteomes" id="UP000006251">
    <property type="component" value="Unassembled WGS sequence"/>
</dbReference>
<evidence type="ECO:0000259" key="1">
    <source>
        <dbReference type="Pfam" id="PF01636"/>
    </source>
</evidence>
<gene>
    <name evidence="2" type="ORF">GPAL_1688</name>
</gene>
<dbReference type="Gene3D" id="3.90.1200.10">
    <property type="match status" value="1"/>
</dbReference>
<dbReference type="AlphaFoldDB" id="K6ZDY5"/>
<dbReference type="STRING" id="1121922.GCA_000428905_00974"/>
<feature type="domain" description="Aminoglycoside phosphotransferase" evidence="1">
    <location>
        <begin position="24"/>
        <end position="218"/>
    </location>
</feature>
<evidence type="ECO:0000313" key="2">
    <source>
        <dbReference type="EMBL" id="GAC28552.1"/>
    </source>
</evidence>
<dbReference type="RefSeq" id="WP_006010802.1">
    <property type="nucleotide sequence ID" value="NZ_BAEQ01000025.1"/>
</dbReference>
<comment type="caution">
    <text evidence="2">The sequence shown here is derived from an EMBL/GenBank/DDBJ whole genome shotgun (WGS) entry which is preliminary data.</text>
</comment>
<accession>K6ZDY5</accession>
<keyword evidence="3" id="KW-1185">Reference proteome</keyword>
<dbReference type="InterPro" id="IPR011009">
    <property type="entry name" value="Kinase-like_dom_sf"/>
</dbReference>
<dbReference type="InterPro" id="IPR002575">
    <property type="entry name" value="Aminoglycoside_PTrfase"/>
</dbReference>
<dbReference type="SUPFAM" id="SSF56112">
    <property type="entry name" value="Protein kinase-like (PK-like)"/>
    <property type="match status" value="1"/>
</dbReference>
<dbReference type="Pfam" id="PF01636">
    <property type="entry name" value="APH"/>
    <property type="match status" value="1"/>
</dbReference>
<evidence type="ECO:0000313" key="3">
    <source>
        <dbReference type="Proteomes" id="UP000006251"/>
    </source>
</evidence>
<protein>
    <recommendedName>
        <fullName evidence="1">Aminoglycoside phosphotransferase domain-containing protein</fullName>
    </recommendedName>
</protein>
<organism evidence="2 3">
    <name type="scientific">Brumicola pallidula DSM 14239 = ACAM 615</name>
    <dbReference type="NCBI Taxonomy" id="1121922"/>
    <lineage>
        <taxon>Bacteria</taxon>
        <taxon>Pseudomonadati</taxon>
        <taxon>Pseudomonadota</taxon>
        <taxon>Gammaproteobacteria</taxon>
        <taxon>Alteromonadales</taxon>
        <taxon>Alteromonadaceae</taxon>
        <taxon>Brumicola</taxon>
    </lineage>
</organism>
<dbReference type="OrthoDB" id="179763at2"/>